<organism evidence="2">
    <name type="scientific">bioreactor metagenome</name>
    <dbReference type="NCBI Taxonomy" id="1076179"/>
    <lineage>
        <taxon>unclassified sequences</taxon>
        <taxon>metagenomes</taxon>
        <taxon>ecological metagenomes</taxon>
    </lineage>
</organism>
<feature type="transmembrane region" description="Helical" evidence="1">
    <location>
        <begin position="190"/>
        <end position="208"/>
    </location>
</feature>
<gene>
    <name evidence="2" type="ORF">SDC9_106519</name>
</gene>
<keyword evidence="1" id="KW-0812">Transmembrane</keyword>
<reference evidence="2" key="1">
    <citation type="submission" date="2019-08" db="EMBL/GenBank/DDBJ databases">
        <authorList>
            <person name="Kucharzyk K."/>
            <person name="Murdoch R.W."/>
            <person name="Higgins S."/>
            <person name="Loffler F."/>
        </authorList>
    </citation>
    <scope>NUCLEOTIDE SEQUENCE</scope>
</reference>
<comment type="caution">
    <text evidence="2">The sequence shown here is derived from an EMBL/GenBank/DDBJ whole genome shotgun (WGS) entry which is preliminary data.</text>
</comment>
<evidence type="ECO:0000256" key="1">
    <source>
        <dbReference type="SAM" id="Phobius"/>
    </source>
</evidence>
<dbReference type="EMBL" id="VSSQ01017402">
    <property type="protein sequence ID" value="MPM59673.1"/>
    <property type="molecule type" value="Genomic_DNA"/>
</dbReference>
<protein>
    <submittedName>
        <fullName evidence="2">Uncharacterized protein</fullName>
    </submittedName>
</protein>
<name>A0A645B966_9ZZZZ</name>
<proteinExistence type="predicted"/>
<keyword evidence="1" id="KW-0472">Membrane</keyword>
<evidence type="ECO:0000313" key="2">
    <source>
        <dbReference type="EMBL" id="MPM59673.1"/>
    </source>
</evidence>
<dbReference type="AlphaFoldDB" id="A0A645B966"/>
<keyword evidence="1" id="KW-1133">Transmembrane helix</keyword>
<accession>A0A645B966</accession>
<sequence length="219" mass="24018">MYGTASGVYQYGATNIATKGQGSFRVSGLAANTHYYFRLLPVNVCAVGMASNELSLQSKLDLQAGVAEIFADGAESLPYSVEQESSGSSPVTEERIRQDGYELALTVTLDDEVQANKSLHVDDLEAVTDESGTASFSGVLAGNHQVSLFSNGRLYETSIQLSGTDRVQNFTLRFSSEQPEAAWKTWLNRLKWPLVGTTLILVIIFIFFRKKRNDEGDQE</sequence>